<evidence type="ECO:0000259" key="3">
    <source>
        <dbReference type="PROSITE" id="PS51192"/>
    </source>
</evidence>
<keyword evidence="4" id="KW-0547">Nucleotide-binding</keyword>
<dbReference type="InterPro" id="IPR006935">
    <property type="entry name" value="Helicase/UvrB_N"/>
</dbReference>
<dbReference type="RefSeq" id="WP_227710854.1">
    <property type="nucleotide sequence ID" value="NZ_JAJEQW010000022.1"/>
</dbReference>
<dbReference type="SMART" id="SM00487">
    <property type="entry name" value="DEXDc"/>
    <property type="match status" value="1"/>
</dbReference>
<dbReference type="GO" id="GO:0016787">
    <property type="term" value="F:hydrolase activity"/>
    <property type="evidence" value="ECO:0007669"/>
    <property type="project" value="InterPro"/>
</dbReference>
<accession>A0AAW4WMB2</accession>
<reference evidence="4" key="1">
    <citation type="submission" date="2021-10" db="EMBL/GenBank/DDBJ databases">
        <title>Anaerobic single-cell dispensing facilitates the cultivation of human gut bacteria.</title>
        <authorList>
            <person name="Afrizal A."/>
        </authorList>
    </citation>
    <scope>NUCLEOTIDE SEQUENCE</scope>
    <source>
        <strain evidence="4">CLA-AA-H204</strain>
    </source>
</reference>
<dbReference type="GO" id="GO:0004386">
    <property type="term" value="F:helicase activity"/>
    <property type="evidence" value="ECO:0007669"/>
    <property type="project" value="UniProtKB-KW"/>
</dbReference>
<organism evidence="4 5">
    <name type="scientific">Roseburia amylophila</name>
    <dbReference type="NCBI Taxonomy" id="2981794"/>
    <lineage>
        <taxon>Bacteria</taxon>
        <taxon>Bacillati</taxon>
        <taxon>Bacillota</taxon>
        <taxon>Clostridia</taxon>
        <taxon>Lachnospirales</taxon>
        <taxon>Lachnospiraceae</taxon>
        <taxon>Roseburia</taxon>
    </lineage>
</organism>
<feature type="transmembrane region" description="Helical" evidence="2">
    <location>
        <begin position="744"/>
        <end position="764"/>
    </location>
</feature>
<feature type="transmembrane region" description="Helical" evidence="2">
    <location>
        <begin position="710"/>
        <end position="732"/>
    </location>
</feature>
<evidence type="ECO:0000256" key="2">
    <source>
        <dbReference type="SAM" id="Phobius"/>
    </source>
</evidence>
<dbReference type="InterPro" id="IPR014001">
    <property type="entry name" value="Helicase_ATP-bd"/>
</dbReference>
<keyword evidence="4" id="KW-0067">ATP-binding</keyword>
<keyword evidence="4" id="KW-0347">Helicase</keyword>
<name>A0AAW4WMB2_9FIRM</name>
<feature type="compositionally biased region" description="Acidic residues" evidence="1">
    <location>
        <begin position="120"/>
        <end position="130"/>
    </location>
</feature>
<dbReference type="CDD" id="cd18785">
    <property type="entry name" value="SF2_C"/>
    <property type="match status" value="1"/>
</dbReference>
<dbReference type="PANTHER" id="PTHR47396:SF1">
    <property type="entry name" value="ATP-DEPENDENT HELICASE IRC3-RELATED"/>
    <property type="match status" value="1"/>
</dbReference>
<dbReference type="GO" id="GO:0005829">
    <property type="term" value="C:cytosol"/>
    <property type="evidence" value="ECO:0007669"/>
    <property type="project" value="TreeGrafter"/>
</dbReference>
<protein>
    <submittedName>
        <fullName evidence="4">DEAD/DEAH box helicase family protein</fullName>
    </submittedName>
</protein>
<dbReference type="GO" id="GO:0003677">
    <property type="term" value="F:DNA binding"/>
    <property type="evidence" value="ECO:0007669"/>
    <property type="project" value="InterPro"/>
</dbReference>
<keyword evidence="2" id="KW-0812">Transmembrane</keyword>
<keyword evidence="2" id="KW-0472">Membrane</keyword>
<dbReference type="InterPro" id="IPR027417">
    <property type="entry name" value="P-loop_NTPase"/>
</dbReference>
<proteinExistence type="predicted"/>
<keyword evidence="4" id="KW-0378">Hydrolase</keyword>
<dbReference type="GO" id="GO:0005524">
    <property type="term" value="F:ATP binding"/>
    <property type="evidence" value="ECO:0007669"/>
    <property type="project" value="InterPro"/>
</dbReference>
<dbReference type="InterPro" id="IPR050742">
    <property type="entry name" value="Helicase_Restrict-Modif_Enz"/>
</dbReference>
<feature type="domain" description="Helicase ATP-binding" evidence="3">
    <location>
        <begin position="26"/>
        <end position="239"/>
    </location>
</feature>
<dbReference type="SMART" id="SM00382">
    <property type="entry name" value="AAA"/>
    <property type="match status" value="1"/>
</dbReference>
<dbReference type="Proteomes" id="UP001198893">
    <property type="component" value="Unassembled WGS sequence"/>
</dbReference>
<dbReference type="PANTHER" id="PTHR47396">
    <property type="entry name" value="TYPE I RESTRICTION ENZYME ECOKI R PROTEIN"/>
    <property type="match status" value="1"/>
</dbReference>
<evidence type="ECO:0000313" key="4">
    <source>
        <dbReference type="EMBL" id="MCC2243462.1"/>
    </source>
</evidence>
<comment type="caution">
    <text evidence="4">The sequence shown here is derived from an EMBL/GenBank/DDBJ whole genome shotgun (WGS) entry which is preliminary data.</text>
</comment>
<dbReference type="EMBL" id="JAJEQW010000022">
    <property type="protein sequence ID" value="MCC2243462.1"/>
    <property type="molecule type" value="Genomic_DNA"/>
</dbReference>
<dbReference type="AlphaFoldDB" id="A0AAW4WMB2"/>
<sequence>MNTGYEGILQFRGKWRDYQERVLLHAQQYLKDGKIHIVAAPGSGKTTLGIELIRRLGAPCLIFSPSITIRQQWLMRIQEGFLTEEADPQEILSNDLKQMKQMTATTYQALYSAMKREQGTLEEDSGEAAEENAAASEAVDGVDAADSKVAAGGVTEEADGEKKTEQVDYRDFDIFKAVKEAGITTICLDEAHHLRSEWWKALETFLDKLPDVKIIALTATPPYDSTPAQWKRYIDMCGPIDEEIFTPELVREGSLCPHQDYVYFNWPTREEEAYVREHQKRMQMQVQKMMADETLRRIVSSHQGLMHPEEYSERFLDKPEYFTALLVYCQAKGIPFSGYLRKLIGTKGKLPGMDAHWMEVLLQGVLYEDRESYTMMEAEREGLLQELKEAGAIYRNKVALRDNEAIKKVLMKSQGKMESIHAIVQAEYEALENDLRLLVLCDYIKKDKLPEIGSKDTLVTELGAVPIFEYLRRQNMAGIRLGVLSGTVIIVPMEVEAKLPELLAQYGCSGTLNPLGDTGYGQLMIKGKSTHTVAVVTELFRQGEIHTLIGTKSLLGEGWDAPCINSLILATYVGSFMLSNQMRGRAIRTDREQPDKTGNIWHLACIFPKERGQQSNTDAEGDYEMLERRFESFLGVSCREDVIESGIGRLDIPKITSKYEVDKANRMMLERAKDRNALRQRWNQSLQEVRNQMEIEQIDEIAAKEIETGYIFINAVCIEIIQVILAILLMSGRMMAQKLGNHPAFLLLGIALLAAFAGIVYQGIRLFKFSTPARRMKQLSKAMLDALRECGELEDGAHCRTEVESFNGFVVGTWLKGGTTRDKTTYSACMEELWGVIDNPRYLLIREKIFGTSRECYSVPEIFGRQKERALIFEKHMKRALGPYHVVYTRTPEGRKLLLKERTRSFVNQNQSLLQGKKIAKGY</sequence>
<feature type="region of interest" description="Disordered" evidence="1">
    <location>
        <begin position="118"/>
        <end position="140"/>
    </location>
</feature>
<evidence type="ECO:0000313" key="5">
    <source>
        <dbReference type="Proteomes" id="UP001198893"/>
    </source>
</evidence>
<evidence type="ECO:0000256" key="1">
    <source>
        <dbReference type="SAM" id="MobiDB-lite"/>
    </source>
</evidence>
<dbReference type="Pfam" id="PF04851">
    <property type="entry name" value="ResIII"/>
    <property type="match status" value="1"/>
</dbReference>
<dbReference type="InterPro" id="IPR003593">
    <property type="entry name" value="AAA+_ATPase"/>
</dbReference>
<gene>
    <name evidence="4" type="ORF">LKD47_14360</name>
</gene>
<dbReference type="PROSITE" id="PS51192">
    <property type="entry name" value="HELICASE_ATP_BIND_1"/>
    <property type="match status" value="1"/>
</dbReference>
<dbReference type="SUPFAM" id="SSF52540">
    <property type="entry name" value="P-loop containing nucleoside triphosphate hydrolases"/>
    <property type="match status" value="2"/>
</dbReference>
<dbReference type="Gene3D" id="3.40.50.300">
    <property type="entry name" value="P-loop containing nucleotide triphosphate hydrolases"/>
    <property type="match status" value="2"/>
</dbReference>
<keyword evidence="2" id="KW-1133">Transmembrane helix</keyword>